<dbReference type="PROSITE" id="PS51387">
    <property type="entry name" value="FAD_PCMH"/>
    <property type="match status" value="1"/>
</dbReference>
<dbReference type="InterPro" id="IPR050432">
    <property type="entry name" value="FAD-linked_Oxidoreductases_BP"/>
</dbReference>
<dbReference type="AlphaFoldDB" id="A0A423V884"/>
<evidence type="ECO:0000256" key="1">
    <source>
        <dbReference type="ARBA" id="ARBA00005466"/>
    </source>
</evidence>
<dbReference type="PANTHER" id="PTHR13878">
    <property type="entry name" value="GULONOLACTONE OXIDASE"/>
    <property type="match status" value="1"/>
</dbReference>
<dbReference type="GO" id="GO:0016491">
    <property type="term" value="F:oxidoreductase activity"/>
    <property type="evidence" value="ECO:0007669"/>
    <property type="project" value="UniProtKB-KW"/>
</dbReference>
<dbReference type="Gene3D" id="3.30.465.10">
    <property type="match status" value="2"/>
</dbReference>
<evidence type="ECO:0000256" key="3">
    <source>
        <dbReference type="SAM" id="SignalP"/>
    </source>
</evidence>
<reference evidence="5 6" key="1">
    <citation type="submission" date="2015-09" db="EMBL/GenBank/DDBJ databases">
        <title>Host preference determinants of Valsa canker pathogens revealed by comparative genomics.</title>
        <authorList>
            <person name="Yin Z."/>
            <person name="Huang L."/>
        </authorList>
    </citation>
    <scope>NUCLEOTIDE SEQUENCE [LARGE SCALE GENOMIC DNA]</scope>
    <source>
        <strain evidence="5 6">YSFL</strain>
    </source>
</reference>
<dbReference type="InterPro" id="IPR012951">
    <property type="entry name" value="BBE"/>
</dbReference>
<dbReference type="SUPFAM" id="SSF56176">
    <property type="entry name" value="FAD-binding/transporter-associated domain-like"/>
    <property type="match status" value="1"/>
</dbReference>
<name>A0A423V884_CYTCH</name>
<dbReference type="Pfam" id="PF01565">
    <property type="entry name" value="FAD_binding_4"/>
    <property type="match status" value="1"/>
</dbReference>
<sequence>MAPLELVIFTILTAISVVSGSSLSLDHRCRCIPGDACWPSAKQWDRLNSTLQGRLIATSPLARVCHGHDYNQESCNELKTNWDLPETHMYVPGEFDAPYWQTNETCNPFTPINSLCTLGNFASYSINVSKAEDIISGFEFAQVHNVRVVVKNTGHDYLGKSTGKGSLAFWTANLKGSTLIPQYTSKQYKGPALKIGAGMTAGEVYQAAYSLGYRFVGGECPTVGLAGGYSQGGGHSPLQSIYGMGADNVLEWEVVTPTGEHITATPDGPHADLYWALSGGGGGTFGVVLSMTSRIHEDGPVGGANLTIVAADNTQASLDALWEVVDYFHANELGPIVDKGITLTYSLTNVSFGFYAATAPDQTGAYISDALASFTRYLDAAGITYELANTTSASYYEHMDYYFGPMPLGRYPIAQLTGGRLIPRATVLGGDAPRQKLISAFRDITKNGDYYLAFTASNLELASAAGNVNTSRNAVLPTWRSSIFHVITVSPWDLTLPREKFLTRQDELTGTVMPLLEAATPGSGSYLNEANFQQPNWQKEFYGVNYARLSDIKAKVDPLGLMYGRTAVGSDKWAEDAEGRLCRI</sequence>
<keyword evidence="3" id="KW-0732">Signal</keyword>
<dbReference type="Proteomes" id="UP000284375">
    <property type="component" value="Unassembled WGS sequence"/>
</dbReference>
<evidence type="ECO:0000256" key="2">
    <source>
        <dbReference type="ARBA" id="ARBA00023002"/>
    </source>
</evidence>
<feature type="chain" id="PRO_5019272464" description="FAD-binding PCMH-type domain-containing protein" evidence="3">
    <location>
        <begin position="21"/>
        <end position="584"/>
    </location>
</feature>
<comment type="caution">
    <text evidence="5">The sequence shown here is derived from an EMBL/GenBank/DDBJ whole genome shotgun (WGS) entry which is preliminary data.</text>
</comment>
<dbReference type="GO" id="GO:0071949">
    <property type="term" value="F:FAD binding"/>
    <property type="evidence" value="ECO:0007669"/>
    <property type="project" value="InterPro"/>
</dbReference>
<dbReference type="InterPro" id="IPR016169">
    <property type="entry name" value="FAD-bd_PCMH_sub2"/>
</dbReference>
<dbReference type="OrthoDB" id="9983560at2759"/>
<dbReference type="Pfam" id="PF08031">
    <property type="entry name" value="BBE"/>
    <property type="match status" value="1"/>
</dbReference>
<dbReference type="EMBL" id="LJZO01000097">
    <property type="protein sequence ID" value="ROV87040.1"/>
    <property type="molecule type" value="Genomic_DNA"/>
</dbReference>
<accession>A0A423V884</accession>
<comment type="similarity">
    <text evidence="1">Belongs to the oxygen-dependent FAD-linked oxidoreductase family.</text>
</comment>
<evidence type="ECO:0000313" key="6">
    <source>
        <dbReference type="Proteomes" id="UP000284375"/>
    </source>
</evidence>
<keyword evidence="2" id="KW-0560">Oxidoreductase</keyword>
<proteinExistence type="inferred from homology"/>
<dbReference type="PANTHER" id="PTHR13878:SF91">
    <property type="entry name" value="FAD BINDING DOMAIN PROTEIN (AFU_ORTHOLOGUE AFUA_6G12070)-RELATED"/>
    <property type="match status" value="1"/>
</dbReference>
<organism evidence="5 6">
    <name type="scientific">Cytospora chrysosperma</name>
    <name type="common">Cytospora canker fungus</name>
    <name type="synonym">Sphaeria chrysosperma</name>
    <dbReference type="NCBI Taxonomy" id="252740"/>
    <lineage>
        <taxon>Eukaryota</taxon>
        <taxon>Fungi</taxon>
        <taxon>Dikarya</taxon>
        <taxon>Ascomycota</taxon>
        <taxon>Pezizomycotina</taxon>
        <taxon>Sordariomycetes</taxon>
        <taxon>Sordariomycetidae</taxon>
        <taxon>Diaporthales</taxon>
        <taxon>Cytosporaceae</taxon>
        <taxon>Cytospora</taxon>
    </lineage>
</organism>
<evidence type="ECO:0000313" key="5">
    <source>
        <dbReference type="EMBL" id="ROV87040.1"/>
    </source>
</evidence>
<dbReference type="InterPro" id="IPR016166">
    <property type="entry name" value="FAD-bd_PCMH"/>
</dbReference>
<dbReference type="InterPro" id="IPR036318">
    <property type="entry name" value="FAD-bd_PCMH-like_sf"/>
</dbReference>
<feature type="domain" description="FAD-binding PCMH-type" evidence="4">
    <location>
        <begin position="118"/>
        <end position="298"/>
    </location>
</feature>
<evidence type="ECO:0000259" key="4">
    <source>
        <dbReference type="PROSITE" id="PS51387"/>
    </source>
</evidence>
<gene>
    <name evidence="5" type="ORF">VSDG_10019</name>
</gene>
<dbReference type="STRING" id="252740.A0A423V884"/>
<feature type="signal peptide" evidence="3">
    <location>
        <begin position="1"/>
        <end position="20"/>
    </location>
</feature>
<keyword evidence="6" id="KW-1185">Reference proteome</keyword>
<dbReference type="InterPro" id="IPR006094">
    <property type="entry name" value="Oxid_FAD_bind_N"/>
</dbReference>
<protein>
    <recommendedName>
        <fullName evidence="4">FAD-binding PCMH-type domain-containing protein</fullName>
    </recommendedName>
</protein>